<dbReference type="SMART" id="SM00304">
    <property type="entry name" value="HAMP"/>
    <property type="match status" value="1"/>
</dbReference>
<dbReference type="CDD" id="cd18774">
    <property type="entry name" value="PDC2_HK_sensor"/>
    <property type="match status" value="1"/>
</dbReference>
<dbReference type="Pfam" id="PF00672">
    <property type="entry name" value="HAMP"/>
    <property type="match status" value="1"/>
</dbReference>
<evidence type="ECO:0000259" key="13">
    <source>
        <dbReference type="PROSITE" id="PS50885"/>
    </source>
</evidence>
<reference evidence="14 15" key="1">
    <citation type="submission" date="2016-10" db="EMBL/GenBank/DDBJ databases">
        <authorList>
            <person name="de Groot N.N."/>
        </authorList>
    </citation>
    <scope>NUCLEOTIDE SEQUENCE [LARGE SCALE GENOMIC DNA]</scope>
    <source>
        <strain evidence="14 15">DSM 15893</strain>
    </source>
</reference>
<dbReference type="PROSITE" id="PS50111">
    <property type="entry name" value="CHEMOTAXIS_TRANSDUC_2"/>
    <property type="match status" value="1"/>
</dbReference>
<feature type="transmembrane region" description="Helical" evidence="11">
    <location>
        <begin position="281"/>
        <end position="303"/>
    </location>
</feature>
<dbReference type="GO" id="GO:0006935">
    <property type="term" value="P:chemotaxis"/>
    <property type="evidence" value="ECO:0007669"/>
    <property type="project" value="UniProtKB-KW"/>
</dbReference>
<dbReference type="AlphaFoldDB" id="A0A1I5L9D8"/>
<dbReference type="SMART" id="SM00283">
    <property type="entry name" value="MA"/>
    <property type="match status" value="1"/>
</dbReference>
<evidence type="ECO:0000256" key="4">
    <source>
        <dbReference type="ARBA" id="ARBA00022500"/>
    </source>
</evidence>
<evidence type="ECO:0000256" key="8">
    <source>
        <dbReference type="ARBA" id="ARBA00023224"/>
    </source>
</evidence>
<dbReference type="Pfam" id="PF02743">
    <property type="entry name" value="dCache_1"/>
    <property type="match status" value="1"/>
</dbReference>
<dbReference type="SUPFAM" id="SSF103190">
    <property type="entry name" value="Sensory domain-like"/>
    <property type="match status" value="1"/>
</dbReference>
<evidence type="ECO:0000256" key="10">
    <source>
        <dbReference type="PROSITE-ProRule" id="PRU00284"/>
    </source>
</evidence>
<dbReference type="InterPro" id="IPR004090">
    <property type="entry name" value="Chemotax_Me-accpt_rcpt"/>
</dbReference>
<dbReference type="InterPro" id="IPR029151">
    <property type="entry name" value="Sensor-like_sf"/>
</dbReference>
<protein>
    <submittedName>
        <fullName evidence="14">Methyl-accepting chemotaxis protein</fullName>
    </submittedName>
</protein>
<evidence type="ECO:0000256" key="6">
    <source>
        <dbReference type="ARBA" id="ARBA00022989"/>
    </source>
</evidence>
<dbReference type="EMBL" id="FOWR01000005">
    <property type="protein sequence ID" value="SFO93813.1"/>
    <property type="molecule type" value="Genomic_DNA"/>
</dbReference>
<dbReference type="InterPro" id="IPR004089">
    <property type="entry name" value="MCPsignal_dom"/>
</dbReference>
<evidence type="ECO:0000256" key="2">
    <source>
        <dbReference type="ARBA" id="ARBA00004651"/>
    </source>
</evidence>
<keyword evidence="5 11" id="KW-0812">Transmembrane</keyword>
<dbReference type="GO" id="GO:0005886">
    <property type="term" value="C:plasma membrane"/>
    <property type="evidence" value="ECO:0007669"/>
    <property type="project" value="UniProtKB-SubCell"/>
</dbReference>
<keyword evidence="6 11" id="KW-1133">Transmembrane helix</keyword>
<evidence type="ECO:0000256" key="7">
    <source>
        <dbReference type="ARBA" id="ARBA00023136"/>
    </source>
</evidence>
<dbReference type="OrthoDB" id="2489132at2"/>
<evidence type="ECO:0000313" key="15">
    <source>
        <dbReference type="Proteomes" id="UP000182692"/>
    </source>
</evidence>
<dbReference type="GO" id="GO:0004888">
    <property type="term" value="F:transmembrane signaling receptor activity"/>
    <property type="evidence" value="ECO:0007669"/>
    <property type="project" value="InterPro"/>
</dbReference>
<dbReference type="GeneID" id="35872481"/>
<keyword evidence="7 11" id="KW-0472">Membrane</keyword>
<evidence type="ECO:0000313" key="14">
    <source>
        <dbReference type="EMBL" id="SFO93813.1"/>
    </source>
</evidence>
<dbReference type="PANTHER" id="PTHR32089">
    <property type="entry name" value="METHYL-ACCEPTING CHEMOTAXIS PROTEIN MCPB"/>
    <property type="match status" value="1"/>
</dbReference>
<gene>
    <name evidence="14" type="ORF">SAMN03084138_00877</name>
</gene>
<dbReference type="PRINTS" id="PR00260">
    <property type="entry name" value="CHEMTRNSDUCR"/>
</dbReference>
<name>A0A1I5L9D8_9GAMM</name>
<dbReference type="CDD" id="cd18773">
    <property type="entry name" value="PDC1_HK_sensor"/>
    <property type="match status" value="1"/>
</dbReference>
<dbReference type="Pfam" id="PF00015">
    <property type="entry name" value="MCPsignal"/>
    <property type="match status" value="1"/>
</dbReference>
<sequence>MMILPRSIKHKISLAIASIIIVVAAVQFQRQDQQLVGYTEQSVAQFIDSVGIASAKGIQNWIEPRIEVIESAMNSDVNAQNIPIYSYLDQARVAGGFESVYVGTSEGEMIRYNAKPSKAGYDPRQRPWYISASSAEGPIITKPYKDSSTGEAVVTIAQKYTRNNGDSAVIAGDIKIGQLISYINSISNENTQAILMDNNATILASVNPSVSLQPATELTPQLTPEALNSLAASTDVSMMNIANVPYLFNLHAVEGTPWFLAIAMDEQAAFASVTSSRIDSLIFAIVQVILITGIAILLVNKLLRPLSDIIRAMKRLARGDLTARVNVTSRDEISLIANGMNEVAQNLQDIVSGISDATKKISHEVEEVKSKTDENHNVLHHHSQVTQDVVSKIDNMNSTVETVAESASEALSCTQKTNTQTVESKQKVKESVTSVNSLLQEITDMESDIQNMSENSEKIASVLTVIGDIAEQTNLLALNAAIEAARAGEQGRGFAVVADEVRALASRTQQSTSEINDMLQNLNAGTDNAVKSIENTKRSCLQSVEQTNLVDANLDVMAESVNEINQLNSNITEITNKQNQASHDISKSIHSISEMVEQLNVSGEATLSNVQRLSASNQQLSAAIAKFQI</sequence>
<evidence type="ECO:0000256" key="5">
    <source>
        <dbReference type="ARBA" id="ARBA00022692"/>
    </source>
</evidence>
<keyword evidence="4" id="KW-0145">Chemotaxis</keyword>
<dbReference type="CDD" id="cd06225">
    <property type="entry name" value="HAMP"/>
    <property type="match status" value="1"/>
</dbReference>
<dbReference type="InterPro" id="IPR003660">
    <property type="entry name" value="HAMP_dom"/>
</dbReference>
<dbReference type="PANTHER" id="PTHR32089:SF55">
    <property type="entry name" value="METHYL ACCEPTING SENSORY TRANSDUCER WITH CACHE_2 SMALL MOLECULE BINDING DOMAIN"/>
    <property type="match status" value="1"/>
</dbReference>
<dbReference type="InterPro" id="IPR033479">
    <property type="entry name" value="dCache_1"/>
</dbReference>
<dbReference type="Proteomes" id="UP000182692">
    <property type="component" value="Unassembled WGS sequence"/>
</dbReference>
<keyword evidence="3" id="KW-1003">Cell membrane</keyword>
<dbReference type="Gene3D" id="3.30.450.20">
    <property type="entry name" value="PAS domain"/>
    <property type="match status" value="2"/>
</dbReference>
<dbReference type="RefSeq" id="WP_017017295.1">
    <property type="nucleotide sequence ID" value="NZ_FOWR01000005.1"/>
</dbReference>
<feature type="domain" description="HAMP" evidence="13">
    <location>
        <begin position="300"/>
        <end position="352"/>
    </location>
</feature>
<proteinExistence type="inferred from homology"/>
<dbReference type="STRING" id="1121869.SAMN03084138_00877"/>
<accession>A0A1I5L9D8</accession>
<dbReference type="FunFam" id="1.10.287.950:FF:000001">
    <property type="entry name" value="Methyl-accepting chemotaxis sensory transducer"/>
    <property type="match status" value="1"/>
</dbReference>
<evidence type="ECO:0000256" key="9">
    <source>
        <dbReference type="ARBA" id="ARBA00029447"/>
    </source>
</evidence>
<organism evidence="14 15">
    <name type="scientific">Enterovibrio norvegicus DSM 15893</name>
    <dbReference type="NCBI Taxonomy" id="1121869"/>
    <lineage>
        <taxon>Bacteria</taxon>
        <taxon>Pseudomonadati</taxon>
        <taxon>Pseudomonadota</taxon>
        <taxon>Gammaproteobacteria</taxon>
        <taxon>Vibrionales</taxon>
        <taxon>Vibrionaceae</taxon>
        <taxon>Enterovibrio</taxon>
    </lineage>
</organism>
<evidence type="ECO:0000256" key="3">
    <source>
        <dbReference type="ARBA" id="ARBA00022475"/>
    </source>
</evidence>
<feature type="domain" description="Methyl-accepting transducer" evidence="12">
    <location>
        <begin position="357"/>
        <end position="593"/>
    </location>
</feature>
<comment type="similarity">
    <text evidence="9">Belongs to the methyl-accepting chemotaxis (MCP) protein family.</text>
</comment>
<comment type="subcellular location">
    <subcellularLocation>
        <location evidence="1">Cell inner membrane</location>
    </subcellularLocation>
    <subcellularLocation>
        <location evidence="2">Cell membrane</location>
        <topology evidence="2">Multi-pass membrane protein</topology>
    </subcellularLocation>
</comment>
<dbReference type="PROSITE" id="PS50885">
    <property type="entry name" value="HAMP"/>
    <property type="match status" value="1"/>
</dbReference>
<evidence type="ECO:0000256" key="11">
    <source>
        <dbReference type="SAM" id="Phobius"/>
    </source>
</evidence>
<evidence type="ECO:0000256" key="1">
    <source>
        <dbReference type="ARBA" id="ARBA00004533"/>
    </source>
</evidence>
<dbReference type="SUPFAM" id="SSF58104">
    <property type="entry name" value="Methyl-accepting chemotaxis protein (MCP) signaling domain"/>
    <property type="match status" value="1"/>
</dbReference>
<evidence type="ECO:0000259" key="12">
    <source>
        <dbReference type="PROSITE" id="PS50111"/>
    </source>
</evidence>
<keyword evidence="8 10" id="KW-0807">Transducer</keyword>
<dbReference type="GO" id="GO:0007165">
    <property type="term" value="P:signal transduction"/>
    <property type="evidence" value="ECO:0007669"/>
    <property type="project" value="UniProtKB-KW"/>
</dbReference>
<dbReference type="Gene3D" id="1.10.287.950">
    <property type="entry name" value="Methyl-accepting chemotaxis protein"/>
    <property type="match status" value="1"/>
</dbReference>